<dbReference type="EMBL" id="CP003746">
    <property type="protein sequence ID" value="AFV00534.1"/>
    <property type="molecule type" value="Genomic_DNA"/>
</dbReference>
<evidence type="ECO:0000259" key="3">
    <source>
        <dbReference type="Pfam" id="PF08450"/>
    </source>
</evidence>
<evidence type="ECO:0000256" key="2">
    <source>
        <dbReference type="SAM" id="SignalP"/>
    </source>
</evidence>
<feature type="chain" id="PRO_5003880904" evidence="2">
    <location>
        <begin position="18"/>
        <end position="332"/>
    </location>
</feature>
<feature type="signal peptide" evidence="2">
    <location>
        <begin position="1"/>
        <end position="17"/>
    </location>
</feature>
<reference evidence="4 5" key="1">
    <citation type="journal article" date="2013" name="Genome Announc.">
        <title>Complete genome sequence of Simiduia agarivorans SA1(T), a marine bacterium able to degrade a variety of polysaccharides.</title>
        <authorList>
            <person name="Lin S.Y."/>
            <person name="Shieh W.Y."/>
            <person name="Chen J.S."/>
            <person name="Tang S.L."/>
        </authorList>
    </citation>
    <scope>NUCLEOTIDE SEQUENCE [LARGE SCALE GENOMIC DNA]</scope>
    <source>
        <strain evidence="5">DSM 21679 / JCM 13881 / BCRC 17597 / SA1</strain>
    </source>
</reference>
<name>K4KQX6_SIMAS</name>
<evidence type="ECO:0000256" key="1">
    <source>
        <dbReference type="ARBA" id="ARBA00022801"/>
    </source>
</evidence>
<dbReference type="SUPFAM" id="SSF63829">
    <property type="entry name" value="Calcium-dependent phosphotriesterase"/>
    <property type="match status" value="1"/>
</dbReference>
<evidence type="ECO:0000313" key="5">
    <source>
        <dbReference type="Proteomes" id="UP000000466"/>
    </source>
</evidence>
<keyword evidence="2" id="KW-0732">Signal</keyword>
<dbReference type="Pfam" id="PF08450">
    <property type="entry name" value="SGL"/>
    <property type="match status" value="1"/>
</dbReference>
<dbReference type="AlphaFoldDB" id="K4KQX6"/>
<dbReference type="Gene3D" id="2.120.10.30">
    <property type="entry name" value="TolB, C-terminal domain"/>
    <property type="match status" value="1"/>
</dbReference>
<proteinExistence type="predicted"/>
<keyword evidence="5" id="KW-1185">Reference proteome</keyword>
<sequence length="332" mass="36267">MKWLLAFAMLVTGLVDAGELAGYPETGRIERLSADADQLLASDAKVRVLAEGFKWTEGPLWITEGDYLLFSDIPNNRVLRFDFEQGIRPYLEKTGADNLHPGDSPQGSNGMVLDGAGRLLLLQQGNRRIVRMDASLDKPAKPFSPVAENYQGKRLNSPNDMVRNPNGFFYFTDPAYGMLYGVDDPNKELAYQGVFRLAENGELDLMDSELTHPNGIGQSPNGGRVYVAVSDAEAPAWYEYRVNKQGDLVDRKLFFDASAFAIEGHGVPDGMAVHSSGVIFATGPGGVWLFSPDATPLARIYTGRLTANCALSADEKILFITAHDSLMAIALK</sequence>
<gene>
    <name evidence="4" type="ordered locus">M5M_17015</name>
</gene>
<dbReference type="PANTHER" id="PTHR47572">
    <property type="entry name" value="LIPOPROTEIN-RELATED"/>
    <property type="match status" value="1"/>
</dbReference>
<feature type="domain" description="SMP-30/Gluconolactonase/LRE-like region" evidence="3">
    <location>
        <begin position="55"/>
        <end position="323"/>
    </location>
</feature>
<dbReference type="InterPro" id="IPR013658">
    <property type="entry name" value="SGL"/>
</dbReference>
<dbReference type="GO" id="GO:0016787">
    <property type="term" value="F:hydrolase activity"/>
    <property type="evidence" value="ECO:0007669"/>
    <property type="project" value="UniProtKB-KW"/>
</dbReference>
<dbReference type="InterPro" id="IPR051262">
    <property type="entry name" value="SMP-30/CGR1_Lactonase"/>
</dbReference>
<dbReference type="HOGENOM" id="CLU_036110_0_0_6"/>
<dbReference type="KEGG" id="saga:M5M_17015"/>
<dbReference type="InterPro" id="IPR011042">
    <property type="entry name" value="6-blade_b-propeller_TolB-like"/>
</dbReference>
<protein>
    <submittedName>
        <fullName evidence="4">Gluconolactonase</fullName>
    </submittedName>
</protein>
<dbReference type="Proteomes" id="UP000000466">
    <property type="component" value="Chromosome"/>
</dbReference>
<accession>K4KQX6</accession>
<dbReference type="PANTHER" id="PTHR47572:SF4">
    <property type="entry name" value="LACTONASE DRP35"/>
    <property type="match status" value="1"/>
</dbReference>
<keyword evidence="1" id="KW-0378">Hydrolase</keyword>
<organism evidence="4 5">
    <name type="scientific">Simiduia agarivorans (strain DSM 21679 / JCM 13881 / BCRC 17597 / SA1)</name>
    <dbReference type="NCBI Taxonomy" id="1117647"/>
    <lineage>
        <taxon>Bacteria</taxon>
        <taxon>Pseudomonadati</taxon>
        <taxon>Pseudomonadota</taxon>
        <taxon>Gammaproteobacteria</taxon>
        <taxon>Cellvibrionales</taxon>
        <taxon>Cellvibrionaceae</taxon>
        <taxon>Simiduia</taxon>
    </lineage>
</organism>
<dbReference type="eggNOG" id="COG3386">
    <property type="taxonomic scope" value="Bacteria"/>
</dbReference>
<evidence type="ECO:0000313" key="4">
    <source>
        <dbReference type="EMBL" id="AFV00534.1"/>
    </source>
</evidence>
<dbReference type="STRING" id="1117647.M5M_17015"/>